<keyword evidence="8 14" id="KW-0378">Hydrolase</keyword>
<name>A0A7W7EWJ0_9SPHN</name>
<dbReference type="Proteomes" id="UP000574769">
    <property type="component" value="Unassembled WGS sequence"/>
</dbReference>
<evidence type="ECO:0000313" key="15">
    <source>
        <dbReference type="Proteomes" id="UP000574769"/>
    </source>
</evidence>
<evidence type="ECO:0000256" key="5">
    <source>
        <dbReference type="ARBA" id="ARBA00015611"/>
    </source>
</evidence>
<dbReference type="EC" id="3.4.11.2" evidence="4"/>
<evidence type="ECO:0000259" key="12">
    <source>
        <dbReference type="Pfam" id="PF11838"/>
    </source>
</evidence>
<dbReference type="SUPFAM" id="SSF55486">
    <property type="entry name" value="Metalloproteases ('zincins'), catalytic domain"/>
    <property type="match status" value="1"/>
</dbReference>
<dbReference type="Pfam" id="PF01433">
    <property type="entry name" value="Peptidase_M1"/>
    <property type="match status" value="1"/>
</dbReference>
<evidence type="ECO:0000256" key="9">
    <source>
        <dbReference type="ARBA" id="ARBA00022833"/>
    </source>
</evidence>
<dbReference type="InterPro" id="IPR042097">
    <property type="entry name" value="Aminopeptidase_N-like_N_sf"/>
</dbReference>
<dbReference type="InterPro" id="IPR027268">
    <property type="entry name" value="Peptidase_M4/M1_CTD_sf"/>
</dbReference>
<dbReference type="InterPro" id="IPR001930">
    <property type="entry name" value="Peptidase_M1"/>
</dbReference>
<comment type="catalytic activity">
    <reaction evidence="1">
        <text>Release of an N-terminal amino acid, Xaa-|-Yaa- from a peptide, amide or arylamide. Xaa is preferably Ala, but may be most amino acids including Pro (slow action). When a terminal hydrophobic residue is followed by a prolyl residue, the two may be released as an intact Xaa-Pro dipeptide.</text>
        <dbReference type="EC" id="3.4.11.2"/>
    </reaction>
</comment>
<dbReference type="CDD" id="cd09602">
    <property type="entry name" value="M1_APN"/>
    <property type="match status" value="1"/>
</dbReference>
<dbReference type="EMBL" id="JACHNY010000001">
    <property type="protein sequence ID" value="MBB4616126.1"/>
    <property type="molecule type" value="Genomic_DNA"/>
</dbReference>
<keyword evidence="10" id="KW-0482">Metalloprotease</keyword>
<dbReference type="AlphaFoldDB" id="A0A7W7EWJ0"/>
<dbReference type="GO" id="GO:0042277">
    <property type="term" value="F:peptide binding"/>
    <property type="evidence" value="ECO:0007669"/>
    <property type="project" value="TreeGrafter"/>
</dbReference>
<dbReference type="RefSeq" id="WP_343058887.1">
    <property type="nucleotide sequence ID" value="NZ_JACHNY010000001.1"/>
</dbReference>
<feature type="domain" description="Aminopeptidase N-like N-terminal" evidence="13">
    <location>
        <begin position="115"/>
        <end position="226"/>
    </location>
</feature>
<evidence type="ECO:0000256" key="2">
    <source>
        <dbReference type="ARBA" id="ARBA00001947"/>
    </source>
</evidence>
<proteinExistence type="inferred from homology"/>
<dbReference type="PANTHER" id="PTHR11533">
    <property type="entry name" value="PROTEASE M1 ZINC METALLOPROTEASE"/>
    <property type="match status" value="1"/>
</dbReference>
<feature type="domain" description="Peptidase M1 membrane alanine aminopeptidase" evidence="11">
    <location>
        <begin position="269"/>
        <end position="476"/>
    </location>
</feature>
<dbReference type="GO" id="GO:0016020">
    <property type="term" value="C:membrane"/>
    <property type="evidence" value="ECO:0007669"/>
    <property type="project" value="TreeGrafter"/>
</dbReference>
<dbReference type="InterPro" id="IPR024571">
    <property type="entry name" value="ERAP1-like_C_dom"/>
</dbReference>
<keyword evidence="14" id="KW-0031">Aminopeptidase</keyword>
<keyword evidence="15" id="KW-1185">Reference proteome</keyword>
<dbReference type="GO" id="GO:0008270">
    <property type="term" value="F:zinc ion binding"/>
    <property type="evidence" value="ECO:0007669"/>
    <property type="project" value="InterPro"/>
</dbReference>
<dbReference type="GO" id="GO:0016285">
    <property type="term" value="F:alanyl aminopeptidase activity"/>
    <property type="evidence" value="ECO:0007669"/>
    <property type="project" value="UniProtKB-EC"/>
</dbReference>
<reference evidence="14 15" key="1">
    <citation type="submission" date="2020-08" db="EMBL/GenBank/DDBJ databases">
        <title>Genomic Encyclopedia of Type Strains, Phase IV (KMG-IV): sequencing the most valuable type-strain genomes for metagenomic binning, comparative biology and taxonomic classification.</title>
        <authorList>
            <person name="Goeker M."/>
        </authorList>
    </citation>
    <scope>NUCLEOTIDE SEQUENCE [LARGE SCALE GENOMIC DNA]</scope>
    <source>
        <strain evidence="14 15">DSM 15867</strain>
    </source>
</reference>
<sequence>MDFLDDRRALLRAAMLAPAGLWTAARARSAGLTPGSGPGPGIAHALADRRARQIANVRYDLSLDLTGEDSAIGDAVIRFDRVAGSGDLVLDFRGAGLSELMVNGRPLTTEARADGHLTLPQALLRTGANRVTARFATPIAASGAAIIRYRDDKDGGVYLYTLLVPSDANLLFPCFDQPDLKARFRWALTAPADRTVIANGPLAEKIAAGATMRWRFAETEPISTYLAAFAAGPWTHWTSAPAAGRPISLFARRSRRAEVDAAAQIAANRAALDWLADWFAIPYPFAKLDLVLAPAFPFGGMEHVGAVFYNEDRFVFREPPTLPQRVNRDATIYHEISHQWFGDFVTMRWFDDLWLKEGFSTYMAARIQAELQPDSNAWTSFLLSTKTPAYRADATSGTQALWQPLDNLDAAKSNYGPIVYNKAPAVIKQLAFLVGEDGFRRGLRDFLRGHGYGNATWQDLLGAIGTASGVDLGAFGRHYMLRTGLPRVDTKLVPAGDRIGALTLVQRPVRALPGDPEGAWPMKVRVRLGYHDRDDVVLDAAFDGTTARLPGAAGLPMPDYVWANDEDQGYGLFLPDERTIAWIVARVGTVADPLLRALLWSGLWDSVRDLRVAPDHYVTVLLDHLPGERDEQISRTILARGATALDLYLPDAEAASLRPRWEAALLARIDDPQLGYGLRKDALDRLVATARTPLALARLRDFLAGRAMLAGAAIRQPTRWAIVRRLIALGAPDAAALFAAEQRQDRSSEAVKDAFVARAATPDRSVKAAYFTRYFDDATLNEAWASESLGAFNAIEQAALTLPFLRPALDRLEWIRQNRRIFFLPAWIEAFVGGQADPAALAVVDGFLAARPALPIDIRRKLLTARDELALTVRIRRAAL</sequence>
<evidence type="ECO:0000259" key="11">
    <source>
        <dbReference type="Pfam" id="PF01433"/>
    </source>
</evidence>
<dbReference type="GO" id="GO:0043171">
    <property type="term" value="P:peptide catabolic process"/>
    <property type="evidence" value="ECO:0007669"/>
    <property type="project" value="TreeGrafter"/>
</dbReference>
<evidence type="ECO:0000259" key="13">
    <source>
        <dbReference type="Pfam" id="PF17900"/>
    </source>
</evidence>
<protein>
    <recommendedName>
        <fullName evidence="5">Aminopeptidase N</fullName>
        <ecNumber evidence="4">3.4.11.2</ecNumber>
    </recommendedName>
</protein>
<comment type="cofactor">
    <cofactor evidence="2">
        <name>Zn(2+)</name>
        <dbReference type="ChEBI" id="CHEBI:29105"/>
    </cofactor>
</comment>
<gene>
    <name evidence="14" type="ORF">GGQ96_000232</name>
</gene>
<keyword evidence="9" id="KW-0862">Zinc</keyword>
<dbReference type="SUPFAM" id="SSF63737">
    <property type="entry name" value="Leukotriene A4 hydrolase N-terminal domain"/>
    <property type="match status" value="1"/>
</dbReference>
<evidence type="ECO:0000256" key="10">
    <source>
        <dbReference type="ARBA" id="ARBA00023049"/>
    </source>
</evidence>
<dbReference type="GO" id="GO:0005737">
    <property type="term" value="C:cytoplasm"/>
    <property type="evidence" value="ECO:0007669"/>
    <property type="project" value="TreeGrafter"/>
</dbReference>
<dbReference type="InterPro" id="IPR014782">
    <property type="entry name" value="Peptidase_M1_dom"/>
</dbReference>
<comment type="caution">
    <text evidence="14">The sequence shown here is derived from an EMBL/GenBank/DDBJ whole genome shotgun (WGS) entry which is preliminary data.</text>
</comment>
<dbReference type="PRINTS" id="PR00756">
    <property type="entry name" value="ALADIPTASE"/>
</dbReference>
<dbReference type="InterPro" id="IPR045357">
    <property type="entry name" value="Aminopeptidase_N-like_N"/>
</dbReference>
<dbReference type="GO" id="GO:0005615">
    <property type="term" value="C:extracellular space"/>
    <property type="evidence" value="ECO:0007669"/>
    <property type="project" value="TreeGrafter"/>
</dbReference>
<keyword evidence="6" id="KW-0645">Protease</keyword>
<evidence type="ECO:0000256" key="1">
    <source>
        <dbReference type="ARBA" id="ARBA00000098"/>
    </source>
</evidence>
<feature type="domain" description="ERAP1-like C-terminal" evidence="12">
    <location>
        <begin position="561"/>
        <end position="868"/>
    </location>
</feature>
<evidence type="ECO:0000256" key="4">
    <source>
        <dbReference type="ARBA" id="ARBA00012564"/>
    </source>
</evidence>
<dbReference type="Pfam" id="PF17900">
    <property type="entry name" value="Peptidase_M1_N"/>
    <property type="match status" value="1"/>
</dbReference>
<dbReference type="InterPro" id="IPR050344">
    <property type="entry name" value="Peptidase_M1_aminopeptidases"/>
</dbReference>
<evidence type="ECO:0000256" key="8">
    <source>
        <dbReference type="ARBA" id="ARBA00022801"/>
    </source>
</evidence>
<organism evidence="14 15">
    <name type="scientific">Sphingomonas abaci</name>
    <dbReference type="NCBI Taxonomy" id="237611"/>
    <lineage>
        <taxon>Bacteria</taxon>
        <taxon>Pseudomonadati</taxon>
        <taxon>Pseudomonadota</taxon>
        <taxon>Alphaproteobacteria</taxon>
        <taxon>Sphingomonadales</taxon>
        <taxon>Sphingomonadaceae</taxon>
        <taxon>Sphingomonas</taxon>
    </lineage>
</organism>
<dbReference type="Pfam" id="PF11838">
    <property type="entry name" value="ERAP1_C"/>
    <property type="match status" value="1"/>
</dbReference>
<evidence type="ECO:0000256" key="7">
    <source>
        <dbReference type="ARBA" id="ARBA00022723"/>
    </source>
</evidence>
<dbReference type="PANTHER" id="PTHR11533:SF299">
    <property type="entry name" value="AMINOPEPTIDASE"/>
    <property type="match status" value="1"/>
</dbReference>
<evidence type="ECO:0000313" key="14">
    <source>
        <dbReference type="EMBL" id="MBB4616126.1"/>
    </source>
</evidence>
<dbReference type="Gene3D" id="2.60.40.1730">
    <property type="entry name" value="tricorn interacting facor f3 domain"/>
    <property type="match status" value="1"/>
</dbReference>
<evidence type="ECO:0000256" key="6">
    <source>
        <dbReference type="ARBA" id="ARBA00022670"/>
    </source>
</evidence>
<accession>A0A7W7EWJ0</accession>
<dbReference type="Gene3D" id="1.10.390.10">
    <property type="entry name" value="Neutral Protease Domain 2"/>
    <property type="match status" value="1"/>
</dbReference>
<evidence type="ECO:0000256" key="3">
    <source>
        <dbReference type="ARBA" id="ARBA00010136"/>
    </source>
</evidence>
<keyword evidence="7" id="KW-0479">Metal-binding</keyword>
<dbReference type="GO" id="GO:0070006">
    <property type="term" value="F:metalloaminopeptidase activity"/>
    <property type="evidence" value="ECO:0007669"/>
    <property type="project" value="TreeGrafter"/>
</dbReference>
<dbReference type="GO" id="GO:0006508">
    <property type="term" value="P:proteolysis"/>
    <property type="evidence" value="ECO:0007669"/>
    <property type="project" value="UniProtKB-KW"/>
</dbReference>
<comment type="similarity">
    <text evidence="3">Belongs to the peptidase M1 family.</text>
</comment>